<reference evidence="2" key="1">
    <citation type="submission" date="2018-10" db="EMBL/GenBank/DDBJ databases">
        <title>Hidden diversity of soil giant viruses.</title>
        <authorList>
            <person name="Schulz F."/>
            <person name="Alteio L."/>
            <person name="Goudeau D."/>
            <person name="Ryan E.M."/>
            <person name="Malmstrom R.R."/>
            <person name="Blanchard J."/>
            <person name="Woyke T."/>
        </authorList>
    </citation>
    <scope>NUCLEOTIDE SEQUENCE</scope>
    <source>
        <strain evidence="2">HAV1</strain>
    </source>
</reference>
<name>A0A3G5A1W9_9VIRU</name>
<gene>
    <name evidence="2" type="ORF">Harvfovirus21_15</name>
</gene>
<dbReference type="EMBL" id="MK072263">
    <property type="protein sequence ID" value="AYV81218.1"/>
    <property type="molecule type" value="Genomic_DNA"/>
</dbReference>
<feature type="compositionally biased region" description="Basic and acidic residues" evidence="1">
    <location>
        <begin position="10"/>
        <end position="21"/>
    </location>
</feature>
<accession>A0A3G5A1W9</accession>
<sequence>MPPKSKAKKKASDSDVSDDGHQPSASPLLGVNGTSNNRATTENMLNLCDISVELPIYDNLTSSEKCKPIFNSVSQNYIKLTDLMLDLDNIRCRLVNNLAEIQKRFKSFNVNNDVLGDKVIQDVLLNVANNVDKEAAKADPVFVEVGASAVSSASEAVVEEKQVLHLEPVVVDEPVVEEAKKKTVIKKVVKKVVEAGVGVSAPAKTVKKIVVKGKTVKKVPAKSAEVKEEVAPAAPAPIVAKPAKKPAKKKTPV</sequence>
<evidence type="ECO:0000313" key="2">
    <source>
        <dbReference type="EMBL" id="AYV81218.1"/>
    </source>
</evidence>
<organism evidence="2">
    <name type="scientific">Harvfovirus sp</name>
    <dbReference type="NCBI Taxonomy" id="2487768"/>
    <lineage>
        <taxon>Viruses</taxon>
        <taxon>Varidnaviria</taxon>
        <taxon>Bamfordvirae</taxon>
        <taxon>Nucleocytoviricota</taxon>
        <taxon>Megaviricetes</taxon>
        <taxon>Imitervirales</taxon>
        <taxon>Mimiviridae</taxon>
        <taxon>Klosneuvirinae</taxon>
    </lineage>
</organism>
<feature type="region of interest" description="Disordered" evidence="1">
    <location>
        <begin position="1"/>
        <end position="36"/>
    </location>
</feature>
<protein>
    <submittedName>
        <fullName evidence="2">Uncharacterized protein</fullName>
    </submittedName>
</protein>
<evidence type="ECO:0000256" key="1">
    <source>
        <dbReference type="SAM" id="MobiDB-lite"/>
    </source>
</evidence>
<proteinExistence type="predicted"/>